<dbReference type="RefSeq" id="WP_007989093.1">
    <property type="nucleotide sequence ID" value="NZ_BAEM01000034.1"/>
</dbReference>
<feature type="coiled-coil region" evidence="6">
    <location>
        <begin position="171"/>
        <end position="283"/>
    </location>
</feature>
<keyword evidence="5 7" id="KW-0472">Membrane</keyword>
<accession>A0AAV3V1I3</accession>
<dbReference type="Proteomes" id="UP000006320">
    <property type="component" value="Unassembled WGS sequence"/>
</dbReference>
<evidence type="ECO:0000256" key="7">
    <source>
        <dbReference type="SAM" id="Phobius"/>
    </source>
</evidence>
<dbReference type="AlphaFoldDB" id="A0AAV3V1I3"/>
<dbReference type="PANTHER" id="PTHR32309">
    <property type="entry name" value="TYROSINE-PROTEIN KINASE"/>
    <property type="match status" value="1"/>
</dbReference>
<dbReference type="InterPro" id="IPR003856">
    <property type="entry name" value="LPS_length_determ_N"/>
</dbReference>
<keyword evidence="4 7" id="KW-1133">Transmembrane helix</keyword>
<evidence type="ECO:0000259" key="8">
    <source>
        <dbReference type="Pfam" id="PF02706"/>
    </source>
</evidence>
<proteinExistence type="predicted"/>
<dbReference type="EMBL" id="BAEM01000034">
    <property type="protein sequence ID" value="GAC10826.1"/>
    <property type="molecule type" value="Genomic_DNA"/>
</dbReference>
<sequence>MQDLHKTIELLLDYIRGVWVKKRYIMICSWLICPLGFAYVVSMPDTYESQARVYVDTRSVLQPLLRGLAVQTNPQQEISMMVKTLLSRPNLEIIARESDLDITALTPGDYEKVISDLDSNLQLRAVGRDNLYTISYSNSDPQMSKTVVQETLDLFVEGALGSSRKDSDSASRFIEAQISEYEARLTNAEQRVADFKRKYATLLPNKGSFYQNYTQLKEQKEQTELTIKETEQQIKALTGEINQSSSRVDGFAVKPSDSKSSLSTRFDARIRSLEERLDELKLKYTDLHPDVIEANSLLESLQASRQEEIDEYLASANAGENGGGSLNALSTEIRIEISRLQSNIASLEVRRDDFEQKIESLQQKIDLVPQVEAEYTALNRDYGITKRKYEELLSRRESADLAQKADVSSEDVQFRVIDPPLAPLSPSGPNRLIGYTAVVFIGFGAGLGIAFLISQINPILIRGSQLTTLTSYPVLGVVSHLNVKGIRKVNRARILVFAFSSGVILILYGTLMATEIMNIDVISRVLA</sequence>
<name>A0AAV3V1I3_9ALTE</name>
<keyword evidence="3 7" id="KW-0812">Transmembrane</keyword>
<evidence type="ECO:0000313" key="9">
    <source>
        <dbReference type="EMBL" id="GAC10826.1"/>
    </source>
</evidence>
<evidence type="ECO:0000313" key="10">
    <source>
        <dbReference type="Proteomes" id="UP000006320"/>
    </source>
</evidence>
<evidence type="ECO:0000256" key="6">
    <source>
        <dbReference type="SAM" id="Coils"/>
    </source>
</evidence>
<dbReference type="GO" id="GO:0004713">
    <property type="term" value="F:protein tyrosine kinase activity"/>
    <property type="evidence" value="ECO:0007669"/>
    <property type="project" value="TreeGrafter"/>
</dbReference>
<evidence type="ECO:0000256" key="4">
    <source>
        <dbReference type="ARBA" id="ARBA00022989"/>
    </source>
</evidence>
<evidence type="ECO:0000256" key="1">
    <source>
        <dbReference type="ARBA" id="ARBA00004651"/>
    </source>
</evidence>
<feature type="transmembrane region" description="Helical" evidence="7">
    <location>
        <begin position="24"/>
        <end position="42"/>
    </location>
</feature>
<keyword evidence="2" id="KW-1003">Cell membrane</keyword>
<feature type="transmembrane region" description="Helical" evidence="7">
    <location>
        <begin position="432"/>
        <end position="453"/>
    </location>
</feature>
<feature type="transmembrane region" description="Helical" evidence="7">
    <location>
        <begin position="494"/>
        <end position="513"/>
    </location>
</feature>
<reference evidence="9 10" key="1">
    <citation type="journal article" date="2017" name="Antonie Van Leeuwenhoek">
        <title>Rhizobium rhizosphaerae sp. nov., a novel species isolated from rice rhizosphere.</title>
        <authorList>
            <person name="Zhao J.J."/>
            <person name="Zhang J."/>
            <person name="Zhang R.J."/>
            <person name="Zhang C.W."/>
            <person name="Yin H.Q."/>
            <person name="Zhang X.X."/>
        </authorList>
    </citation>
    <scope>NUCLEOTIDE SEQUENCE [LARGE SCALE GENOMIC DNA]</scope>
    <source>
        <strain evidence="9 10">S18K6</strain>
    </source>
</reference>
<dbReference type="GO" id="GO:0005886">
    <property type="term" value="C:plasma membrane"/>
    <property type="evidence" value="ECO:0007669"/>
    <property type="project" value="UniProtKB-SubCell"/>
</dbReference>
<keyword evidence="6" id="KW-0175">Coiled coil</keyword>
<dbReference type="PANTHER" id="PTHR32309:SF13">
    <property type="entry name" value="FERRIC ENTEROBACTIN TRANSPORT PROTEIN FEPE"/>
    <property type="match status" value="1"/>
</dbReference>
<evidence type="ECO:0000256" key="5">
    <source>
        <dbReference type="ARBA" id="ARBA00023136"/>
    </source>
</evidence>
<evidence type="ECO:0000256" key="3">
    <source>
        <dbReference type="ARBA" id="ARBA00022692"/>
    </source>
</evidence>
<dbReference type="NCBIfam" id="TIGR03007">
    <property type="entry name" value="pepcterm_ChnLen"/>
    <property type="match status" value="1"/>
</dbReference>
<dbReference type="SUPFAM" id="SSF57997">
    <property type="entry name" value="Tropomyosin"/>
    <property type="match status" value="1"/>
</dbReference>
<gene>
    <name evidence="9" type="ORF">GCHA_2883</name>
</gene>
<dbReference type="Pfam" id="PF02706">
    <property type="entry name" value="Wzz"/>
    <property type="match status" value="1"/>
</dbReference>
<feature type="coiled-coil region" evidence="6">
    <location>
        <begin position="330"/>
        <end position="364"/>
    </location>
</feature>
<comment type="subcellular location">
    <subcellularLocation>
        <location evidence="1">Cell membrane</location>
        <topology evidence="1">Multi-pass membrane protein</topology>
    </subcellularLocation>
</comment>
<organism evidence="9 10">
    <name type="scientific">Paraglaciecola chathamensis S18K6</name>
    <dbReference type="NCBI Taxonomy" id="1127672"/>
    <lineage>
        <taxon>Bacteria</taxon>
        <taxon>Pseudomonadati</taxon>
        <taxon>Pseudomonadota</taxon>
        <taxon>Gammaproteobacteria</taxon>
        <taxon>Alteromonadales</taxon>
        <taxon>Alteromonadaceae</taxon>
        <taxon>Paraglaciecola</taxon>
    </lineage>
</organism>
<dbReference type="InterPro" id="IPR014345">
    <property type="entry name" value="XrtA_polysacc_chain"/>
</dbReference>
<protein>
    <submittedName>
        <fullName evidence="9">Chain length determinant family protein</fullName>
    </submittedName>
</protein>
<comment type="caution">
    <text evidence="9">The sequence shown here is derived from an EMBL/GenBank/DDBJ whole genome shotgun (WGS) entry which is preliminary data.</text>
</comment>
<evidence type="ECO:0000256" key="2">
    <source>
        <dbReference type="ARBA" id="ARBA00022475"/>
    </source>
</evidence>
<dbReference type="InterPro" id="IPR050445">
    <property type="entry name" value="Bact_polysacc_biosynth/exp"/>
</dbReference>
<feature type="domain" description="Polysaccharide chain length determinant N-terminal" evidence="8">
    <location>
        <begin position="11"/>
        <end position="96"/>
    </location>
</feature>
<dbReference type="Gene3D" id="1.10.287.1490">
    <property type="match status" value="1"/>
</dbReference>